<dbReference type="Gene3D" id="3.30.160.70">
    <property type="entry name" value="Methylated DNA-protein cysteine methyltransferase domain"/>
    <property type="match status" value="1"/>
</dbReference>
<reference evidence="11 12" key="1">
    <citation type="submission" date="2021-05" db="EMBL/GenBank/DDBJ databases">
        <title>Fusibacter ferrireducens sp. nov., an anaerobic, sulfur- and Fe-reducing bacterium isolated from the mangrove sediment.</title>
        <authorList>
            <person name="Qiu D."/>
        </authorList>
    </citation>
    <scope>NUCLEOTIDE SEQUENCE [LARGE SCALE GENOMIC DNA]</scope>
    <source>
        <strain evidence="11 12">DSM 12116</strain>
    </source>
</reference>
<dbReference type="InterPro" id="IPR014048">
    <property type="entry name" value="MethylDNA_cys_MeTrfase_DNA-bd"/>
</dbReference>
<evidence type="ECO:0000313" key="12">
    <source>
        <dbReference type="Proteomes" id="UP000746471"/>
    </source>
</evidence>
<dbReference type="SUPFAM" id="SSF46767">
    <property type="entry name" value="Methylated DNA-protein cysteine methyltransferase, C-terminal domain"/>
    <property type="match status" value="1"/>
</dbReference>
<comment type="function">
    <text evidence="8">Involved in the cellular defense against the biological effects of O6-methylguanine (O6-MeG) and O4-methylthymine (O4-MeT) in DNA. Repairs the methylated nucleobase in DNA by stoichiometrically transferring the methyl group to a cysteine residue in the enzyme. This is a suicide reaction: the enzyme is irreversibly inactivated.</text>
</comment>
<dbReference type="InterPro" id="IPR008332">
    <property type="entry name" value="MethylG_MeTrfase_N"/>
</dbReference>
<name>A0ABS5PM55_9FIRM</name>
<comment type="catalytic activity">
    <reaction evidence="1 8">
        <text>a 4-O-methyl-thymidine in DNA + L-cysteinyl-[protein] = a thymidine in DNA + S-methyl-L-cysteinyl-[protein]</text>
        <dbReference type="Rhea" id="RHEA:53428"/>
        <dbReference type="Rhea" id="RHEA-COMP:10131"/>
        <dbReference type="Rhea" id="RHEA-COMP:10132"/>
        <dbReference type="Rhea" id="RHEA-COMP:13555"/>
        <dbReference type="Rhea" id="RHEA-COMP:13556"/>
        <dbReference type="ChEBI" id="CHEBI:29950"/>
        <dbReference type="ChEBI" id="CHEBI:82612"/>
        <dbReference type="ChEBI" id="CHEBI:137386"/>
        <dbReference type="ChEBI" id="CHEBI:137387"/>
        <dbReference type="EC" id="2.1.1.63"/>
    </reaction>
</comment>
<protein>
    <recommendedName>
        <fullName evidence="8">Methylated-DNA--protein-cysteine methyltransferase</fullName>
        <ecNumber evidence="8">2.1.1.63</ecNumber>
    </recommendedName>
    <alternativeName>
        <fullName evidence="8">6-O-methylguanine-DNA methyltransferase</fullName>
        <shortName evidence="8">MGMT</shortName>
    </alternativeName>
    <alternativeName>
        <fullName evidence="8">O-6-methylguanine-DNA-alkyltransferase</fullName>
    </alternativeName>
</protein>
<keyword evidence="4 8" id="KW-0808">Transferase</keyword>
<dbReference type="NCBIfam" id="TIGR00589">
    <property type="entry name" value="ogt"/>
    <property type="match status" value="1"/>
</dbReference>
<comment type="similarity">
    <text evidence="8">Belongs to the MGMT family.</text>
</comment>
<dbReference type="InterPro" id="IPR036217">
    <property type="entry name" value="MethylDNA_cys_MeTrfase_DNAb"/>
</dbReference>
<evidence type="ECO:0000256" key="4">
    <source>
        <dbReference type="ARBA" id="ARBA00022679"/>
    </source>
</evidence>
<dbReference type="InterPro" id="IPR023546">
    <property type="entry name" value="MGMT"/>
</dbReference>
<dbReference type="EC" id="2.1.1.63" evidence="8"/>
<evidence type="ECO:0000256" key="6">
    <source>
        <dbReference type="ARBA" id="ARBA00023204"/>
    </source>
</evidence>
<dbReference type="PANTHER" id="PTHR10815:SF5">
    <property type="entry name" value="METHYLATED-DNA--PROTEIN-CYSTEINE METHYLTRANSFERASE"/>
    <property type="match status" value="1"/>
</dbReference>
<dbReference type="GO" id="GO:0032259">
    <property type="term" value="P:methylation"/>
    <property type="evidence" value="ECO:0007669"/>
    <property type="project" value="UniProtKB-KW"/>
</dbReference>
<keyword evidence="3 8" id="KW-0489">Methyltransferase</keyword>
<organism evidence="11 12">
    <name type="scientific">Fusibacter paucivorans</name>
    <dbReference type="NCBI Taxonomy" id="76009"/>
    <lineage>
        <taxon>Bacteria</taxon>
        <taxon>Bacillati</taxon>
        <taxon>Bacillota</taxon>
        <taxon>Clostridia</taxon>
        <taxon>Eubacteriales</taxon>
        <taxon>Eubacteriales Family XII. Incertae Sedis</taxon>
        <taxon>Fusibacter</taxon>
    </lineage>
</organism>
<accession>A0ABS5PM55</accession>
<gene>
    <name evidence="11" type="ORF">KHM83_01975</name>
</gene>
<dbReference type="Pfam" id="PF01035">
    <property type="entry name" value="DNA_binding_1"/>
    <property type="match status" value="1"/>
</dbReference>
<evidence type="ECO:0000256" key="5">
    <source>
        <dbReference type="ARBA" id="ARBA00022763"/>
    </source>
</evidence>
<dbReference type="SUPFAM" id="SSF53155">
    <property type="entry name" value="Methylated DNA-protein cysteine methyltransferase domain"/>
    <property type="match status" value="1"/>
</dbReference>
<dbReference type="Gene3D" id="1.10.10.10">
    <property type="entry name" value="Winged helix-like DNA-binding domain superfamily/Winged helix DNA-binding domain"/>
    <property type="match status" value="1"/>
</dbReference>
<feature type="domain" description="Methylguanine DNA methyltransferase ribonuclease-like" evidence="10">
    <location>
        <begin position="1"/>
        <end position="72"/>
    </location>
</feature>
<dbReference type="InterPro" id="IPR036631">
    <property type="entry name" value="MGMT_N_sf"/>
</dbReference>
<dbReference type="Pfam" id="PF02870">
    <property type="entry name" value="Methyltransf_1N"/>
    <property type="match status" value="1"/>
</dbReference>
<comment type="catalytic activity">
    <reaction evidence="7 8">
        <text>a 6-O-methyl-2'-deoxyguanosine in DNA + L-cysteinyl-[protein] = S-methyl-L-cysteinyl-[protein] + a 2'-deoxyguanosine in DNA</text>
        <dbReference type="Rhea" id="RHEA:24000"/>
        <dbReference type="Rhea" id="RHEA-COMP:10131"/>
        <dbReference type="Rhea" id="RHEA-COMP:10132"/>
        <dbReference type="Rhea" id="RHEA-COMP:11367"/>
        <dbReference type="Rhea" id="RHEA-COMP:11368"/>
        <dbReference type="ChEBI" id="CHEBI:29950"/>
        <dbReference type="ChEBI" id="CHEBI:82612"/>
        <dbReference type="ChEBI" id="CHEBI:85445"/>
        <dbReference type="ChEBI" id="CHEBI:85448"/>
        <dbReference type="EC" id="2.1.1.63"/>
    </reaction>
</comment>
<evidence type="ECO:0000256" key="1">
    <source>
        <dbReference type="ARBA" id="ARBA00001286"/>
    </source>
</evidence>
<evidence type="ECO:0000256" key="3">
    <source>
        <dbReference type="ARBA" id="ARBA00022603"/>
    </source>
</evidence>
<comment type="miscellaneous">
    <text evidence="8">This enzyme catalyzes only one turnover and therefore is not strictly catalytic. According to one definition, an enzyme is a biocatalyst that acts repeatedly and over many reaction cycles.</text>
</comment>
<dbReference type="CDD" id="cd06445">
    <property type="entry name" value="ATase"/>
    <property type="match status" value="1"/>
</dbReference>
<dbReference type="HAMAP" id="MF_00772">
    <property type="entry name" value="OGT"/>
    <property type="match status" value="1"/>
</dbReference>
<evidence type="ECO:0000256" key="7">
    <source>
        <dbReference type="ARBA" id="ARBA00049348"/>
    </source>
</evidence>
<evidence type="ECO:0000313" key="11">
    <source>
        <dbReference type="EMBL" id="MBS7525441.1"/>
    </source>
</evidence>
<evidence type="ECO:0000256" key="8">
    <source>
        <dbReference type="HAMAP-Rule" id="MF_00772"/>
    </source>
</evidence>
<comment type="subcellular location">
    <subcellularLocation>
        <location evidence="8">Cytoplasm</location>
    </subcellularLocation>
</comment>
<dbReference type="EMBL" id="JAHBCL010000002">
    <property type="protein sequence ID" value="MBS7525441.1"/>
    <property type="molecule type" value="Genomic_DNA"/>
</dbReference>
<dbReference type="PANTHER" id="PTHR10815">
    <property type="entry name" value="METHYLATED-DNA--PROTEIN-CYSTEINE METHYLTRANSFERASE"/>
    <property type="match status" value="1"/>
</dbReference>
<dbReference type="Proteomes" id="UP000746471">
    <property type="component" value="Unassembled WGS sequence"/>
</dbReference>
<feature type="domain" description="Methylated-DNA-[protein]-cysteine S-methyltransferase DNA binding" evidence="9">
    <location>
        <begin position="78"/>
        <end position="156"/>
    </location>
</feature>
<dbReference type="PROSITE" id="PS00374">
    <property type="entry name" value="MGMT"/>
    <property type="match status" value="1"/>
</dbReference>
<dbReference type="RefSeq" id="WP_213235222.1">
    <property type="nucleotide sequence ID" value="NZ_JAHBCL010000002.1"/>
</dbReference>
<evidence type="ECO:0000259" key="9">
    <source>
        <dbReference type="Pfam" id="PF01035"/>
    </source>
</evidence>
<keyword evidence="2 8" id="KW-0963">Cytoplasm</keyword>
<feature type="active site" description="Nucleophile; methyl group acceptor" evidence="8">
    <location>
        <position position="128"/>
    </location>
</feature>
<dbReference type="GO" id="GO:0003908">
    <property type="term" value="F:methylated-DNA-[protein]-cysteine S-methyltransferase activity"/>
    <property type="evidence" value="ECO:0007669"/>
    <property type="project" value="UniProtKB-EC"/>
</dbReference>
<proteinExistence type="inferred from homology"/>
<evidence type="ECO:0000256" key="2">
    <source>
        <dbReference type="ARBA" id="ARBA00022490"/>
    </source>
</evidence>
<sequence>MKYTSFETKFGMITVVGDEEGIQIVHIETPESKRTLALAPDWRRDDFFFDEVRRQLVEYFDGQRKTFDVKLNPQGTVFQKRVWHALKAIPYGETRTYGEIAAAIEMSTASRAVGAANGRNPIPIIIPCHRVIGQNGKLTGFAFGLEMKRQLLGLEQ</sequence>
<keyword evidence="5 8" id="KW-0227">DNA damage</keyword>
<comment type="caution">
    <text evidence="11">The sequence shown here is derived from an EMBL/GenBank/DDBJ whole genome shotgun (WGS) entry which is preliminary data.</text>
</comment>
<evidence type="ECO:0000259" key="10">
    <source>
        <dbReference type="Pfam" id="PF02870"/>
    </source>
</evidence>
<keyword evidence="12" id="KW-1185">Reference proteome</keyword>
<keyword evidence="6 8" id="KW-0234">DNA repair</keyword>
<dbReference type="InterPro" id="IPR001497">
    <property type="entry name" value="MethylDNA_cys_MeTrfase_AS"/>
</dbReference>
<dbReference type="InterPro" id="IPR036388">
    <property type="entry name" value="WH-like_DNA-bd_sf"/>
</dbReference>